<dbReference type="PANTHER" id="PTHR45650:SF9">
    <property type="entry name" value="SGNH HYDROLASE-TYPE ESTERASE DOMAIN-CONTAINING PROTEIN"/>
    <property type="match status" value="1"/>
</dbReference>
<comment type="caution">
    <text evidence="8">The sequence shown here is derived from an EMBL/GenBank/DDBJ whole genome shotgun (WGS) entry which is preliminary data.</text>
</comment>
<dbReference type="InterPro" id="IPR035669">
    <property type="entry name" value="SGNH_plant_lipase-like"/>
</dbReference>
<evidence type="ECO:0000256" key="4">
    <source>
        <dbReference type="ARBA" id="ARBA00022729"/>
    </source>
</evidence>
<dbReference type="Pfam" id="PF00657">
    <property type="entry name" value="Lipase_GDSL"/>
    <property type="match status" value="1"/>
</dbReference>
<comment type="similarity">
    <text evidence="2">Belongs to the 'GDSL' lipolytic enzyme family.</text>
</comment>
<reference evidence="9" key="1">
    <citation type="submission" date="2013-09" db="EMBL/GenBank/DDBJ databases">
        <title>Corchorus olitorius genome sequencing.</title>
        <authorList>
            <person name="Alam M."/>
            <person name="Haque M.S."/>
            <person name="Islam M.S."/>
            <person name="Emdad E.M."/>
            <person name="Islam M.M."/>
            <person name="Ahmed B."/>
            <person name="Halim A."/>
            <person name="Hossen Q.M.M."/>
            <person name="Hossain M.Z."/>
            <person name="Ahmed R."/>
            <person name="Khan M.M."/>
            <person name="Islam R."/>
            <person name="Rashid M.M."/>
            <person name="Khan S.A."/>
            <person name="Rahman M.S."/>
            <person name="Alam M."/>
            <person name="Yahiya A.S."/>
            <person name="Khan M.S."/>
            <person name="Azam M.S."/>
            <person name="Haque T."/>
            <person name="Lashkar M.Z.H."/>
            <person name="Akhand A.I."/>
            <person name="Morshed G."/>
            <person name="Roy S."/>
            <person name="Uddin K.S."/>
            <person name="Rabeya T."/>
            <person name="Hossain A.S."/>
            <person name="Chowdhury A."/>
            <person name="Snigdha A.R."/>
            <person name="Mortoza M.S."/>
            <person name="Matin S.A."/>
            <person name="Hoque S.M.E."/>
            <person name="Islam M.K."/>
            <person name="Roy D.K."/>
            <person name="Haider R."/>
            <person name="Moosa M.M."/>
            <person name="Elias S.M."/>
            <person name="Hasan A.M."/>
            <person name="Jahan S."/>
            <person name="Shafiuddin M."/>
            <person name="Mahmood N."/>
            <person name="Shommy N.S."/>
        </authorList>
    </citation>
    <scope>NUCLEOTIDE SEQUENCE [LARGE SCALE GENOMIC DNA]</scope>
    <source>
        <strain evidence="9">cv. O-4</strain>
    </source>
</reference>
<evidence type="ECO:0000256" key="3">
    <source>
        <dbReference type="ARBA" id="ARBA00022525"/>
    </source>
</evidence>
<dbReference type="Gene3D" id="3.40.50.1110">
    <property type="entry name" value="SGNH hydrolase"/>
    <property type="match status" value="1"/>
</dbReference>
<dbReference type="EMBL" id="AWUE01019046">
    <property type="protein sequence ID" value="OMO76812.1"/>
    <property type="molecule type" value="Genomic_DNA"/>
</dbReference>
<comment type="subcellular location">
    <subcellularLocation>
        <location evidence="1">Secreted</location>
    </subcellularLocation>
</comment>
<dbReference type="GO" id="GO:0005576">
    <property type="term" value="C:extracellular region"/>
    <property type="evidence" value="ECO:0007669"/>
    <property type="project" value="UniProtKB-SubCell"/>
</dbReference>
<evidence type="ECO:0000256" key="2">
    <source>
        <dbReference type="ARBA" id="ARBA00008668"/>
    </source>
</evidence>
<dbReference type="InterPro" id="IPR036514">
    <property type="entry name" value="SGNH_hydro_sf"/>
</dbReference>
<dbReference type="AlphaFoldDB" id="A0A1R3I2J9"/>
<keyword evidence="7" id="KW-0443">Lipid metabolism</keyword>
<sequence>MADPGNNNKLDSLAKANYAPYGIDYPNGPTGRFSNGRNVQDVIAELLGFNDSITPFVNANDTNILQGVNYASGGAGILDESGSKTLMMRVTLKEQINNHVSIVSKISGKLGEESAKKLLSQCIYSLQIGSNDYINNYFQPRFYNTSRQYSTEQYAAAVVQQLSGHTKTLYEHGAKKFALYGLGLIGCTPYSIQVHGTADGSPCVDKMNLAVSIYNEKLKTLVRQLNANLTDTKVTYLNPAPKAAEFASFVNSGTCCKIGGGSGELCLHDSQVCESRDKYVFWDGEHTTEAFNLLTGKSAYEAESPMEAFPFNLKTLAAANNNQGA</sequence>
<dbReference type="Proteomes" id="UP000187203">
    <property type="component" value="Unassembled WGS sequence"/>
</dbReference>
<dbReference type="GO" id="GO:0016042">
    <property type="term" value="P:lipid catabolic process"/>
    <property type="evidence" value="ECO:0007669"/>
    <property type="project" value="UniProtKB-KW"/>
</dbReference>
<evidence type="ECO:0000256" key="1">
    <source>
        <dbReference type="ARBA" id="ARBA00004613"/>
    </source>
</evidence>
<keyword evidence="3" id="KW-0964">Secreted</keyword>
<dbReference type="PANTHER" id="PTHR45650">
    <property type="entry name" value="GDSL-LIKE LIPASE/ACYLHYDROLASE-RELATED"/>
    <property type="match status" value="1"/>
</dbReference>
<keyword evidence="5" id="KW-0378">Hydrolase</keyword>
<accession>A0A1R3I2J9</accession>
<name>A0A1R3I2J9_9ROSI</name>
<keyword evidence="4" id="KW-0732">Signal</keyword>
<organism evidence="8 9">
    <name type="scientific">Corchorus olitorius</name>
    <dbReference type="NCBI Taxonomy" id="93759"/>
    <lineage>
        <taxon>Eukaryota</taxon>
        <taxon>Viridiplantae</taxon>
        <taxon>Streptophyta</taxon>
        <taxon>Embryophyta</taxon>
        <taxon>Tracheophyta</taxon>
        <taxon>Spermatophyta</taxon>
        <taxon>Magnoliopsida</taxon>
        <taxon>eudicotyledons</taxon>
        <taxon>Gunneridae</taxon>
        <taxon>Pentapetalae</taxon>
        <taxon>rosids</taxon>
        <taxon>malvids</taxon>
        <taxon>Malvales</taxon>
        <taxon>Malvaceae</taxon>
        <taxon>Grewioideae</taxon>
        <taxon>Apeibeae</taxon>
        <taxon>Corchorus</taxon>
    </lineage>
</organism>
<dbReference type="InterPro" id="IPR051238">
    <property type="entry name" value="GDSL_esterase/lipase"/>
</dbReference>
<evidence type="ECO:0000313" key="8">
    <source>
        <dbReference type="EMBL" id="OMO76812.1"/>
    </source>
</evidence>
<evidence type="ECO:0000313" key="9">
    <source>
        <dbReference type="Proteomes" id="UP000187203"/>
    </source>
</evidence>
<dbReference type="GO" id="GO:0016788">
    <property type="term" value="F:hydrolase activity, acting on ester bonds"/>
    <property type="evidence" value="ECO:0007669"/>
    <property type="project" value="InterPro"/>
</dbReference>
<evidence type="ECO:0000256" key="6">
    <source>
        <dbReference type="ARBA" id="ARBA00022963"/>
    </source>
</evidence>
<dbReference type="OrthoDB" id="1683520at2759"/>
<keyword evidence="6" id="KW-0442">Lipid degradation</keyword>
<dbReference type="InterPro" id="IPR001087">
    <property type="entry name" value="GDSL"/>
</dbReference>
<evidence type="ECO:0000256" key="5">
    <source>
        <dbReference type="ARBA" id="ARBA00022801"/>
    </source>
</evidence>
<protein>
    <submittedName>
        <fullName evidence="8">Lipase, GDSL</fullName>
    </submittedName>
</protein>
<proteinExistence type="inferred from homology"/>
<gene>
    <name evidence="8" type="ORF">COLO4_25441</name>
</gene>
<keyword evidence="9" id="KW-1185">Reference proteome</keyword>
<evidence type="ECO:0000256" key="7">
    <source>
        <dbReference type="ARBA" id="ARBA00023098"/>
    </source>
</evidence>
<dbReference type="CDD" id="cd01837">
    <property type="entry name" value="SGNH_plant_lipase_like"/>
    <property type="match status" value="1"/>
</dbReference>